<keyword evidence="8" id="KW-0443">Lipid metabolism</keyword>
<evidence type="ECO:0000256" key="8">
    <source>
        <dbReference type="ARBA" id="ARBA00023098"/>
    </source>
</evidence>
<evidence type="ECO:0000313" key="14">
    <source>
        <dbReference type="EMBL" id="KXZ44581.1"/>
    </source>
</evidence>
<evidence type="ECO:0000256" key="9">
    <source>
        <dbReference type="ARBA" id="ARBA00023136"/>
    </source>
</evidence>
<gene>
    <name evidence="14" type="ORF">GPECTOR_65g199</name>
</gene>
<dbReference type="GO" id="GO:0005783">
    <property type="term" value="C:endoplasmic reticulum"/>
    <property type="evidence" value="ECO:0007669"/>
    <property type="project" value="TreeGrafter"/>
</dbReference>
<dbReference type="SMART" id="SM00563">
    <property type="entry name" value="PlsC"/>
    <property type="match status" value="1"/>
</dbReference>
<dbReference type="Pfam" id="PF01553">
    <property type="entry name" value="Acyltransferase"/>
    <property type="match status" value="1"/>
</dbReference>
<accession>A0A150G435</accession>
<dbReference type="InterPro" id="IPR045252">
    <property type="entry name" value="LPCAT1-like"/>
</dbReference>
<dbReference type="InterPro" id="IPR002123">
    <property type="entry name" value="Plipid/glycerol_acylTrfase"/>
</dbReference>
<dbReference type="GO" id="GO:0008654">
    <property type="term" value="P:phospholipid biosynthetic process"/>
    <property type="evidence" value="ECO:0007669"/>
    <property type="project" value="UniProtKB-KW"/>
</dbReference>
<keyword evidence="5" id="KW-0808">Transferase</keyword>
<keyword evidence="9" id="KW-0472">Membrane</keyword>
<dbReference type="AlphaFoldDB" id="A0A150G435"/>
<dbReference type="STRING" id="33097.A0A150G435"/>
<dbReference type="PANTHER" id="PTHR23063:SF54">
    <property type="entry name" value="LYSOPHOSPHOLIPID ACYLTRANSFERASE LPEAT1"/>
    <property type="match status" value="1"/>
</dbReference>
<sequence length="270" mass="29719">MRQAFWGKFWTRAVLYCLGFWSIKWVYVDQDGATSSSPPRGMASGPFGCYVSNHCSWVDIVLYMSAFFPSFVAKKEVSGLPLVGPISRAMQCLFVDREARLAAAAAEAAEARGDGGGGGGGQGMSQLVKERMLRKAGGGSSELPMLLFPEGTTTNNRYLMPFKRGAFVAGVPVQPLVLRYDTRGRFSPTWDAMPGHHHIFLTLTELAFRVTVYVLPRYEPSDAERADAALYAEGVRQAMVRLGGIPACEETFADKLAFFNIENENAYDER</sequence>
<proteinExistence type="inferred from homology"/>
<keyword evidence="10" id="KW-0594">Phospholipid biosynthesis</keyword>
<dbReference type="EMBL" id="LSYV01000066">
    <property type="protein sequence ID" value="KXZ44581.1"/>
    <property type="molecule type" value="Genomic_DNA"/>
</dbReference>
<dbReference type="GO" id="GO:0016020">
    <property type="term" value="C:membrane"/>
    <property type="evidence" value="ECO:0007669"/>
    <property type="project" value="UniProtKB-SubCell"/>
</dbReference>
<evidence type="ECO:0000259" key="13">
    <source>
        <dbReference type="SMART" id="SM00563"/>
    </source>
</evidence>
<dbReference type="SUPFAM" id="SSF69593">
    <property type="entry name" value="Glycerol-3-phosphate (1)-acyltransferase"/>
    <property type="match status" value="1"/>
</dbReference>
<evidence type="ECO:0000256" key="10">
    <source>
        <dbReference type="ARBA" id="ARBA00023209"/>
    </source>
</evidence>
<evidence type="ECO:0000256" key="1">
    <source>
        <dbReference type="ARBA" id="ARBA00004370"/>
    </source>
</evidence>
<keyword evidence="4" id="KW-0444">Lipid biosynthesis</keyword>
<evidence type="ECO:0000256" key="3">
    <source>
        <dbReference type="ARBA" id="ARBA00008655"/>
    </source>
</evidence>
<protein>
    <recommendedName>
        <fullName evidence="13">Phospholipid/glycerol acyltransferase domain-containing protein</fullName>
    </recommendedName>
</protein>
<evidence type="ECO:0000256" key="6">
    <source>
        <dbReference type="ARBA" id="ARBA00022692"/>
    </source>
</evidence>
<evidence type="ECO:0000256" key="5">
    <source>
        <dbReference type="ARBA" id="ARBA00022679"/>
    </source>
</evidence>
<keyword evidence="7" id="KW-1133">Transmembrane helix</keyword>
<comment type="pathway">
    <text evidence="2">Lipid metabolism.</text>
</comment>
<reference evidence="15" key="1">
    <citation type="journal article" date="2016" name="Nat. Commun.">
        <title>The Gonium pectorale genome demonstrates co-option of cell cycle regulation during the evolution of multicellularity.</title>
        <authorList>
            <person name="Hanschen E.R."/>
            <person name="Marriage T.N."/>
            <person name="Ferris P.J."/>
            <person name="Hamaji T."/>
            <person name="Toyoda A."/>
            <person name="Fujiyama A."/>
            <person name="Neme R."/>
            <person name="Noguchi H."/>
            <person name="Minakuchi Y."/>
            <person name="Suzuki M."/>
            <person name="Kawai-Toyooka H."/>
            <person name="Smith D.R."/>
            <person name="Sparks H."/>
            <person name="Anderson J."/>
            <person name="Bakaric R."/>
            <person name="Luria V."/>
            <person name="Karger A."/>
            <person name="Kirschner M.W."/>
            <person name="Durand P.M."/>
            <person name="Michod R.E."/>
            <person name="Nozaki H."/>
            <person name="Olson B.J."/>
        </authorList>
    </citation>
    <scope>NUCLEOTIDE SEQUENCE [LARGE SCALE GENOMIC DNA]</scope>
    <source>
        <strain evidence="15">NIES-2863</strain>
    </source>
</reference>
<organism evidence="14 15">
    <name type="scientific">Gonium pectorale</name>
    <name type="common">Green alga</name>
    <dbReference type="NCBI Taxonomy" id="33097"/>
    <lineage>
        <taxon>Eukaryota</taxon>
        <taxon>Viridiplantae</taxon>
        <taxon>Chlorophyta</taxon>
        <taxon>core chlorophytes</taxon>
        <taxon>Chlorophyceae</taxon>
        <taxon>CS clade</taxon>
        <taxon>Chlamydomonadales</taxon>
        <taxon>Volvocaceae</taxon>
        <taxon>Gonium</taxon>
    </lineage>
</organism>
<dbReference type="CDD" id="cd07991">
    <property type="entry name" value="LPLAT_LPCAT1-like"/>
    <property type="match status" value="1"/>
</dbReference>
<keyword evidence="6" id="KW-0812">Transmembrane</keyword>
<evidence type="ECO:0000256" key="4">
    <source>
        <dbReference type="ARBA" id="ARBA00022516"/>
    </source>
</evidence>
<comment type="caution">
    <text evidence="14">The sequence shown here is derived from an EMBL/GenBank/DDBJ whole genome shotgun (WGS) entry which is preliminary data.</text>
</comment>
<keyword evidence="12" id="KW-0012">Acyltransferase</keyword>
<dbReference type="GO" id="GO:0071618">
    <property type="term" value="F:lysophosphatidylethanolamine acyltransferase activity"/>
    <property type="evidence" value="ECO:0007669"/>
    <property type="project" value="TreeGrafter"/>
</dbReference>
<feature type="domain" description="Phospholipid/glycerol acyltransferase" evidence="13">
    <location>
        <begin position="48"/>
        <end position="181"/>
    </location>
</feature>
<dbReference type="PANTHER" id="PTHR23063">
    <property type="entry name" value="PHOSPHOLIPID ACYLTRANSFERASE"/>
    <property type="match status" value="1"/>
</dbReference>
<keyword evidence="11" id="KW-1208">Phospholipid metabolism</keyword>
<evidence type="ECO:0000256" key="2">
    <source>
        <dbReference type="ARBA" id="ARBA00005189"/>
    </source>
</evidence>
<evidence type="ECO:0000313" key="15">
    <source>
        <dbReference type="Proteomes" id="UP000075714"/>
    </source>
</evidence>
<comment type="similarity">
    <text evidence="3">Belongs to the 1-acyl-sn-glycerol-3-phosphate acyltransferase family.</text>
</comment>
<dbReference type="Proteomes" id="UP000075714">
    <property type="component" value="Unassembled WGS sequence"/>
</dbReference>
<name>A0A150G435_GONPE</name>
<evidence type="ECO:0000256" key="12">
    <source>
        <dbReference type="ARBA" id="ARBA00023315"/>
    </source>
</evidence>
<evidence type="ECO:0000256" key="11">
    <source>
        <dbReference type="ARBA" id="ARBA00023264"/>
    </source>
</evidence>
<evidence type="ECO:0000256" key="7">
    <source>
        <dbReference type="ARBA" id="ARBA00022989"/>
    </source>
</evidence>
<keyword evidence="15" id="KW-1185">Reference proteome</keyword>
<comment type="subcellular location">
    <subcellularLocation>
        <location evidence="1">Membrane</location>
    </subcellularLocation>
</comment>
<dbReference type="GO" id="GO:0008374">
    <property type="term" value="F:O-acyltransferase activity"/>
    <property type="evidence" value="ECO:0007669"/>
    <property type="project" value="InterPro"/>
</dbReference>
<dbReference type="OrthoDB" id="272512at2759"/>